<evidence type="ECO:0000313" key="2">
    <source>
        <dbReference type="Proteomes" id="UP000724584"/>
    </source>
</evidence>
<gene>
    <name evidence="1" type="ORF">F5144DRAFT_475446</name>
</gene>
<sequence length="257" mass="29035">MALVYSAPNLTELYLVVGHNWGHTNNLFLNKRAKGRISTPKFTLPFLTTVVVDYSGPGGYPACFIPSLDGLLHSAPNLTTLRLNCRYKGGQVTASLPQLTTLDLCRTSVSTRNLRKLVRHSARLVEFRLTHWGSRGRRRGMPPVSPQQALHALAPARLTLRRLTLHTWMPEDDWWGLKAGERFPLLDGVRLADLFPALEQLSLDVRAVAGLPDLLAGLELLEELTLVKAKASHYWEIATFIQRVRVCEWQRLRRVKM</sequence>
<protein>
    <submittedName>
        <fullName evidence="1">Uncharacterized protein</fullName>
    </submittedName>
</protein>
<accession>A0ACB7PA81</accession>
<name>A0ACB7PA81_9PEZI</name>
<reference evidence="1 2" key="1">
    <citation type="journal article" date="2021" name="Nat. Commun.">
        <title>Genetic determinants of endophytism in the Arabidopsis root mycobiome.</title>
        <authorList>
            <person name="Mesny F."/>
            <person name="Miyauchi S."/>
            <person name="Thiergart T."/>
            <person name="Pickel B."/>
            <person name="Atanasova L."/>
            <person name="Karlsson M."/>
            <person name="Huettel B."/>
            <person name="Barry K.W."/>
            <person name="Haridas S."/>
            <person name="Chen C."/>
            <person name="Bauer D."/>
            <person name="Andreopoulos W."/>
            <person name="Pangilinan J."/>
            <person name="LaButti K."/>
            <person name="Riley R."/>
            <person name="Lipzen A."/>
            <person name="Clum A."/>
            <person name="Drula E."/>
            <person name="Henrissat B."/>
            <person name="Kohler A."/>
            <person name="Grigoriev I.V."/>
            <person name="Martin F.M."/>
            <person name="Hacquard S."/>
        </authorList>
    </citation>
    <scope>NUCLEOTIDE SEQUENCE [LARGE SCALE GENOMIC DNA]</scope>
    <source>
        <strain evidence="1 2">MPI-SDFR-AT-0079</strain>
    </source>
</reference>
<organism evidence="1 2">
    <name type="scientific">Chaetomium tenue</name>
    <dbReference type="NCBI Taxonomy" id="1854479"/>
    <lineage>
        <taxon>Eukaryota</taxon>
        <taxon>Fungi</taxon>
        <taxon>Dikarya</taxon>
        <taxon>Ascomycota</taxon>
        <taxon>Pezizomycotina</taxon>
        <taxon>Sordariomycetes</taxon>
        <taxon>Sordariomycetidae</taxon>
        <taxon>Sordariales</taxon>
        <taxon>Chaetomiaceae</taxon>
        <taxon>Chaetomium</taxon>
    </lineage>
</organism>
<keyword evidence="2" id="KW-1185">Reference proteome</keyword>
<comment type="caution">
    <text evidence="1">The sequence shown here is derived from an EMBL/GenBank/DDBJ whole genome shotgun (WGS) entry which is preliminary data.</text>
</comment>
<feature type="non-terminal residue" evidence="1">
    <location>
        <position position="257"/>
    </location>
</feature>
<evidence type="ECO:0000313" key="1">
    <source>
        <dbReference type="EMBL" id="KAH6635988.1"/>
    </source>
</evidence>
<proteinExistence type="predicted"/>
<dbReference type="Proteomes" id="UP000724584">
    <property type="component" value="Unassembled WGS sequence"/>
</dbReference>
<dbReference type="EMBL" id="JAGIZQ010000003">
    <property type="protein sequence ID" value="KAH6635988.1"/>
    <property type="molecule type" value="Genomic_DNA"/>
</dbReference>